<dbReference type="PROSITE" id="PS50893">
    <property type="entry name" value="ABC_TRANSPORTER_2"/>
    <property type="match status" value="1"/>
</dbReference>
<keyword evidence="6 9" id="KW-1133">Transmembrane helix</keyword>
<evidence type="ECO:0000256" key="1">
    <source>
        <dbReference type="ARBA" id="ARBA00004651"/>
    </source>
</evidence>
<dbReference type="CDD" id="cd18547">
    <property type="entry name" value="ABC_6TM_Tm288_like"/>
    <property type="match status" value="1"/>
</dbReference>
<evidence type="ECO:0000256" key="9">
    <source>
        <dbReference type="SAM" id="Phobius"/>
    </source>
</evidence>
<dbReference type="Gene3D" id="3.40.50.300">
    <property type="entry name" value="P-loop containing nucleotide triphosphate hydrolases"/>
    <property type="match status" value="1"/>
</dbReference>
<dbReference type="InterPro" id="IPR003439">
    <property type="entry name" value="ABC_transporter-like_ATP-bd"/>
</dbReference>
<organism evidence="12 13">
    <name type="scientific">Bittarella massiliensis</name>
    <name type="common">ex Durand et al. 2017</name>
    <dbReference type="NCBI Taxonomy" id="1720313"/>
    <lineage>
        <taxon>Bacteria</taxon>
        <taxon>Bacillati</taxon>
        <taxon>Bacillota</taxon>
        <taxon>Clostridia</taxon>
        <taxon>Eubacteriales</taxon>
        <taxon>Oscillospiraceae</taxon>
        <taxon>Bittarella (ex Durand et al. 2017)</taxon>
    </lineage>
</organism>
<dbReference type="Gene3D" id="1.20.1560.10">
    <property type="entry name" value="ABC transporter type 1, transmembrane domain"/>
    <property type="match status" value="1"/>
</dbReference>
<dbReference type="SUPFAM" id="SSF90123">
    <property type="entry name" value="ABC transporter transmembrane region"/>
    <property type="match status" value="1"/>
</dbReference>
<dbReference type="InterPro" id="IPR011527">
    <property type="entry name" value="ABC1_TM_dom"/>
</dbReference>
<dbReference type="InterPro" id="IPR039421">
    <property type="entry name" value="Type_1_exporter"/>
</dbReference>
<dbReference type="PROSITE" id="PS50929">
    <property type="entry name" value="ABC_TM1F"/>
    <property type="match status" value="1"/>
</dbReference>
<dbReference type="RefSeq" id="WP_021659488.1">
    <property type="nucleotide sequence ID" value="NZ_FQVY01000003.1"/>
</dbReference>
<dbReference type="SMART" id="SM00382">
    <property type="entry name" value="AAA"/>
    <property type="match status" value="1"/>
</dbReference>
<proteinExistence type="predicted"/>
<evidence type="ECO:0000259" key="10">
    <source>
        <dbReference type="PROSITE" id="PS50893"/>
    </source>
</evidence>
<dbReference type="FunFam" id="3.40.50.300:FF:000287">
    <property type="entry name" value="Multidrug ABC transporter ATP-binding protein"/>
    <property type="match status" value="1"/>
</dbReference>
<protein>
    <submittedName>
        <fullName evidence="12">ATP-binding cassette, subfamily B</fullName>
    </submittedName>
</protein>
<dbReference type="Pfam" id="PF00005">
    <property type="entry name" value="ABC_tran"/>
    <property type="match status" value="1"/>
</dbReference>
<keyword evidence="2" id="KW-0813">Transport</keyword>
<dbReference type="PANTHER" id="PTHR43394">
    <property type="entry name" value="ATP-DEPENDENT PERMEASE MDL1, MITOCHONDRIAL"/>
    <property type="match status" value="1"/>
</dbReference>
<dbReference type="GO" id="GO:0005524">
    <property type="term" value="F:ATP binding"/>
    <property type="evidence" value="ECO:0007669"/>
    <property type="project" value="UniProtKB-KW"/>
</dbReference>
<gene>
    <name evidence="12" type="ORF">SAMN05444424_2162</name>
</gene>
<dbReference type="GO" id="GO:0015421">
    <property type="term" value="F:ABC-type oligopeptide transporter activity"/>
    <property type="evidence" value="ECO:0007669"/>
    <property type="project" value="TreeGrafter"/>
</dbReference>
<evidence type="ECO:0000259" key="11">
    <source>
        <dbReference type="PROSITE" id="PS50929"/>
    </source>
</evidence>
<keyword evidence="3 9" id="KW-0812">Transmembrane</keyword>
<keyword evidence="5 12" id="KW-0067">ATP-binding</keyword>
<feature type="domain" description="ABC transporter" evidence="10">
    <location>
        <begin position="364"/>
        <end position="598"/>
    </location>
</feature>
<dbReference type="InterPro" id="IPR003593">
    <property type="entry name" value="AAA+_ATPase"/>
</dbReference>
<evidence type="ECO:0000256" key="3">
    <source>
        <dbReference type="ARBA" id="ARBA00022692"/>
    </source>
</evidence>
<dbReference type="Proteomes" id="UP000184089">
    <property type="component" value="Unassembled WGS sequence"/>
</dbReference>
<keyword evidence="7 9" id="KW-0472">Membrane</keyword>
<evidence type="ECO:0000313" key="13">
    <source>
        <dbReference type="Proteomes" id="UP000184089"/>
    </source>
</evidence>
<reference evidence="13" key="1">
    <citation type="submission" date="2016-11" db="EMBL/GenBank/DDBJ databases">
        <authorList>
            <person name="Jaros S."/>
            <person name="Januszkiewicz K."/>
            <person name="Wedrychowicz H."/>
        </authorList>
    </citation>
    <scope>NUCLEOTIDE SEQUENCE [LARGE SCALE GENOMIC DNA]</scope>
    <source>
        <strain evidence="13">DSM 4029</strain>
    </source>
</reference>
<comment type="caution">
    <text evidence="12">The sequence shown here is derived from an EMBL/GenBank/DDBJ whole genome shotgun (WGS) entry which is preliminary data.</text>
</comment>
<evidence type="ECO:0000256" key="5">
    <source>
        <dbReference type="ARBA" id="ARBA00022840"/>
    </source>
</evidence>
<feature type="domain" description="ABC transmembrane type-1" evidence="11">
    <location>
        <begin position="45"/>
        <end position="330"/>
    </location>
</feature>
<dbReference type="PANTHER" id="PTHR43394:SF1">
    <property type="entry name" value="ATP-BINDING CASSETTE SUB-FAMILY B MEMBER 10, MITOCHONDRIAL"/>
    <property type="match status" value="1"/>
</dbReference>
<dbReference type="GO" id="GO:0005886">
    <property type="term" value="C:plasma membrane"/>
    <property type="evidence" value="ECO:0007669"/>
    <property type="project" value="UniProtKB-SubCell"/>
</dbReference>
<dbReference type="GO" id="GO:0016887">
    <property type="term" value="F:ATP hydrolysis activity"/>
    <property type="evidence" value="ECO:0007669"/>
    <property type="project" value="InterPro"/>
</dbReference>
<comment type="subcellular location">
    <subcellularLocation>
        <location evidence="1">Cell membrane</location>
        <topology evidence="1">Multi-pass membrane protein</topology>
    </subcellularLocation>
</comment>
<dbReference type="Pfam" id="PF00664">
    <property type="entry name" value="ABC_membrane"/>
    <property type="match status" value="1"/>
</dbReference>
<dbReference type="AlphaFoldDB" id="A0AAQ1RWM0"/>
<name>A0AAQ1RWM0_9FIRM</name>
<feature type="transmembrane region" description="Helical" evidence="9">
    <location>
        <begin position="42"/>
        <end position="64"/>
    </location>
</feature>
<evidence type="ECO:0000256" key="8">
    <source>
        <dbReference type="SAM" id="MobiDB-lite"/>
    </source>
</evidence>
<feature type="transmembrane region" description="Helical" evidence="9">
    <location>
        <begin position="84"/>
        <end position="110"/>
    </location>
</feature>
<evidence type="ECO:0000256" key="7">
    <source>
        <dbReference type="ARBA" id="ARBA00023136"/>
    </source>
</evidence>
<dbReference type="SUPFAM" id="SSF52540">
    <property type="entry name" value="P-loop containing nucleoside triphosphate hydrolases"/>
    <property type="match status" value="1"/>
</dbReference>
<dbReference type="CDD" id="cd03254">
    <property type="entry name" value="ABCC_Glucan_exporter_like"/>
    <property type="match status" value="1"/>
</dbReference>
<evidence type="ECO:0000256" key="2">
    <source>
        <dbReference type="ARBA" id="ARBA00022448"/>
    </source>
</evidence>
<accession>A0AAQ1RWM0</accession>
<dbReference type="InterPro" id="IPR036640">
    <property type="entry name" value="ABC1_TM_sf"/>
</dbReference>
<dbReference type="EMBL" id="FQVY01000003">
    <property type="protein sequence ID" value="SHG33836.1"/>
    <property type="molecule type" value="Genomic_DNA"/>
</dbReference>
<sequence>MKGSYNMQTPGGHRRPSGSQERPRDTRYTLRRLWGYLCRHRWMLLAAAALALASNLLALLGPMLSGLAIDAIGTVPGQVDFPRVFFYAGWMLAFYLLSALLGYLFSLLMIRLSQRVVRQMRGDLFSHLMDLPVRYFDSHQTGDIVSRISYDIDTVNTSLSSDLLQIGTSAITVVGSFGMMLAISPALLAVFAVTVPLSILWTRYMTRKVRPLFSRRSAELGALGGLSEEAVSGLRTVKAYSGEEAVTARFDAQDKRALDAQYAADYYGTMTGPSVNFINNLSLTLVSVLGATLFLFGKITLGNLSSFVLYSRKFSGPINEIANIASDLQSAFAAAERVFRLIDELPEPADAPDALPAGAVRGEVELDRVSFGYDPTAPVLKDFSLRAPPGSLVAIVGPTGAGKTTVINLLMRFYDPQSGEIRLDGRETRRITRDSLRRCYTLVLQDTWLFSGTIAENIAYARPDATREEVVAAAKAAHIHRFISQLPQGYDTPLTGDEAAISRGQKQMLTIARAMLLQSNMLILDEATSNVDTRTERRIQGAMRQLMEGRTCFVIAHRLSTIQNADVILVVKDGRVVEQGDHASLLQRGGAYAELYWAQFQ</sequence>
<evidence type="ECO:0000256" key="4">
    <source>
        <dbReference type="ARBA" id="ARBA00022741"/>
    </source>
</evidence>
<dbReference type="InterPro" id="IPR027417">
    <property type="entry name" value="P-loop_NTPase"/>
</dbReference>
<evidence type="ECO:0000256" key="6">
    <source>
        <dbReference type="ARBA" id="ARBA00022989"/>
    </source>
</evidence>
<keyword evidence="4" id="KW-0547">Nucleotide-binding</keyword>
<evidence type="ECO:0000313" key="12">
    <source>
        <dbReference type="EMBL" id="SHG33836.1"/>
    </source>
</evidence>
<feature type="region of interest" description="Disordered" evidence="8">
    <location>
        <begin position="1"/>
        <end position="24"/>
    </location>
</feature>